<dbReference type="AlphaFoldDB" id="A0A7M3SBC0"/>
<dbReference type="CDD" id="cd12797">
    <property type="entry name" value="M23_peptidase"/>
    <property type="match status" value="1"/>
</dbReference>
<dbReference type="RefSeq" id="WP_185257408.1">
    <property type="nucleotide sequence ID" value="NZ_AP023368.1"/>
</dbReference>
<dbReference type="SUPFAM" id="SSF51261">
    <property type="entry name" value="Duplicated hybrid motif"/>
    <property type="match status" value="1"/>
</dbReference>
<gene>
    <name evidence="2" type="ORF">bsdcttw_49280</name>
</gene>
<dbReference type="InterPro" id="IPR011055">
    <property type="entry name" value="Dup_hybrid_motif"/>
</dbReference>
<dbReference type="KEGG" id="acht:bsdcttw_49280"/>
<dbReference type="Pfam" id="PF01551">
    <property type="entry name" value="Peptidase_M23"/>
    <property type="match status" value="1"/>
</dbReference>
<dbReference type="PANTHER" id="PTHR21666:SF270">
    <property type="entry name" value="MUREIN HYDROLASE ACTIVATOR ENVC"/>
    <property type="match status" value="1"/>
</dbReference>
<protein>
    <recommendedName>
        <fullName evidence="1">M23ase beta-sheet core domain-containing protein</fullName>
    </recommendedName>
</protein>
<dbReference type="Gene3D" id="2.70.70.10">
    <property type="entry name" value="Glucose Permease (Domain IIA)"/>
    <property type="match status" value="1"/>
</dbReference>
<dbReference type="EMBL" id="AP023368">
    <property type="protein sequence ID" value="BCK01888.1"/>
    <property type="molecule type" value="Genomic_DNA"/>
</dbReference>
<accession>A0A7M3SBC0</accession>
<dbReference type="PANTHER" id="PTHR21666">
    <property type="entry name" value="PEPTIDASE-RELATED"/>
    <property type="match status" value="1"/>
</dbReference>
<dbReference type="InterPro" id="IPR016047">
    <property type="entry name" value="M23ase_b-sheet_dom"/>
</dbReference>
<dbReference type="Proteomes" id="UP000515703">
    <property type="component" value="Chromosome"/>
</dbReference>
<reference evidence="2 3" key="1">
    <citation type="submission" date="2020-08" db="EMBL/GenBank/DDBJ databases">
        <title>Draft genome sequencing of an Anaerocolumna strain isolated from anoxic soil subjected to BSD treatment.</title>
        <authorList>
            <person name="Uek A."/>
            <person name="Tonouchi A."/>
        </authorList>
    </citation>
    <scope>NUCLEOTIDE SEQUENCE [LARGE SCALE GENOMIC DNA]</scope>
    <source>
        <strain evidence="2 3">CTTW</strain>
    </source>
</reference>
<sequence length="355" mass="40839">MEITILPKDYIITMSDFNVDIYFSDFMLRALRIKNTTDAAIEIQKLSFTVKKCGQVIKEYVYSYESLKFWIPQWNKNIHISENQIGALIGAQKLWDYNCLAESATLQPGEEIGLRNEYFHIVYNELLDELIVQVKYTQEGIEYKKNKNITLIKYKNKNKYTFPVKGTWQVNGNFDCLLAHRQRNADEFAFDLAKLDNNHMVPINKNMKQEDYPCYGEKVYAIADGVVVQVYEEMKEKTIGISREEEEKIESIHGYWPVITGNVVTIEHVGGEYSQYDHLQYHSINLKIGEVVKQGQVIGLVGNTGLSGCPHLHFELTSGPNAEARSFPCSFTNIYNCNGNPIEIITEEYTIVHAE</sequence>
<dbReference type="InterPro" id="IPR050570">
    <property type="entry name" value="Cell_wall_metabolism_enzyme"/>
</dbReference>
<evidence type="ECO:0000313" key="2">
    <source>
        <dbReference type="EMBL" id="BCK01888.1"/>
    </source>
</evidence>
<organism evidence="2 3">
    <name type="scientific">Anaerocolumna chitinilytica</name>
    <dbReference type="NCBI Taxonomy" id="1727145"/>
    <lineage>
        <taxon>Bacteria</taxon>
        <taxon>Bacillati</taxon>
        <taxon>Bacillota</taxon>
        <taxon>Clostridia</taxon>
        <taxon>Lachnospirales</taxon>
        <taxon>Lachnospiraceae</taxon>
        <taxon>Anaerocolumna</taxon>
    </lineage>
</organism>
<evidence type="ECO:0000259" key="1">
    <source>
        <dbReference type="Pfam" id="PF01551"/>
    </source>
</evidence>
<feature type="domain" description="M23ase beta-sheet core" evidence="1">
    <location>
        <begin position="215"/>
        <end position="318"/>
    </location>
</feature>
<reference evidence="2 3" key="2">
    <citation type="submission" date="2020-08" db="EMBL/GenBank/DDBJ databases">
        <authorList>
            <person name="Ueki A."/>
            <person name="Tonouchi A."/>
        </authorList>
    </citation>
    <scope>NUCLEOTIDE SEQUENCE [LARGE SCALE GENOMIC DNA]</scope>
    <source>
        <strain evidence="2 3">CTTW</strain>
    </source>
</reference>
<dbReference type="GO" id="GO:0004222">
    <property type="term" value="F:metalloendopeptidase activity"/>
    <property type="evidence" value="ECO:0007669"/>
    <property type="project" value="TreeGrafter"/>
</dbReference>
<keyword evidence="3" id="KW-1185">Reference proteome</keyword>
<evidence type="ECO:0000313" key="3">
    <source>
        <dbReference type="Proteomes" id="UP000515703"/>
    </source>
</evidence>
<proteinExistence type="predicted"/>
<name>A0A7M3SBC0_9FIRM</name>